<dbReference type="RefSeq" id="WP_091580251.1">
    <property type="nucleotide sequence ID" value="NZ_FNDU01000001.1"/>
</dbReference>
<evidence type="ECO:0000313" key="2">
    <source>
        <dbReference type="Proteomes" id="UP000199017"/>
    </source>
</evidence>
<dbReference type="PANTHER" id="PTHR10151:SF120">
    <property type="entry name" value="BIS(5'-ADENOSYL)-TRIPHOSPHATASE"/>
    <property type="match status" value="1"/>
</dbReference>
<dbReference type="SUPFAM" id="SSF53649">
    <property type="entry name" value="Alkaline phosphatase-like"/>
    <property type="match status" value="1"/>
</dbReference>
<dbReference type="Gene3D" id="3.40.720.10">
    <property type="entry name" value="Alkaline Phosphatase, subunit A"/>
    <property type="match status" value="1"/>
</dbReference>
<accession>A0A1G8CW38</accession>
<reference evidence="1 2" key="1">
    <citation type="submission" date="2016-10" db="EMBL/GenBank/DDBJ databases">
        <authorList>
            <person name="de Groot N.N."/>
        </authorList>
    </citation>
    <scope>NUCLEOTIDE SEQUENCE [LARGE SCALE GENOMIC DNA]</scope>
    <source>
        <strain evidence="2">P4B,CCM 7963,CECT 7998,DSM 25260,IBRC-M 10614,KCTC 13821</strain>
    </source>
</reference>
<dbReference type="AlphaFoldDB" id="A0A1G8CW38"/>
<dbReference type="STRING" id="930129.SAMN05216352_101451"/>
<dbReference type="PANTHER" id="PTHR10151">
    <property type="entry name" value="ECTONUCLEOTIDE PYROPHOSPHATASE/PHOSPHODIESTERASE"/>
    <property type="match status" value="1"/>
</dbReference>
<evidence type="ECO:0000313" key="1">
    <source>
        <dbReference type="EMBL" id="SDH49180.1"/>
    </source>
</evidence>
<dbReference type="InterPro" id="IPR002591">
    <property type="entry name" value="Phosphodiest/P_Trfase"/>
</dbReference>
<sequence>MITTPKPVILLIIDTLMSTPLEEAVQTGHAPALQYLMERGRYFPHVVSSFPTMSVTIESTLLTGEYADKHHLPALIWYHEGENRIVNYGTGVKEIIKTGVSSFVKDMFFELNNVHLSNQVKTIHEELAERKLASASINAFVHRGNTIQQIHLPRILRWMTGFNGTWHIQAPPLWSLGSFSKFNPFTSTPQTFSGNYKAGCKELKHLIKRNKLPPFTMCVIQDLDLRIHLKGPMDLKGIQKIDRQLQKLLNLYSSWEKALKECTWVVLSDNGHASMGNNKHHYVINLRKILKDFAIMKDNNSIPCKDQIALAVNQRMAFVYCLGNGVEKNHILASLKQDKRIDIIAWQEQGLTHVVSGEKDGKFTFSKGGLYQDHYEQTWTITGDERLLDITVKNYKINYGDYPDALARLSSSLTSHKGNYFVITAKPGYEFKDTGSPLHVGGAAHGSLHKQESLVPMIVAGTEVYPKNERIVDFKPWILHLIMNTPLNQ</sequence>
<gene>
    <name evidence="1" type="ORF">SAMN05216352_101451</name>
</gene>
<name>A0A1G8CW38_9BACI</name>
<organism evidence="1 2">
    <name type="scientific">Alteribacillus bidgolensis</name>
    <dbReference type="NCBI Taxonomy" id="930129"/>
    <lineage>
        <taxon>Bacteria</taxon>
        <taxon>Bacillati</taxon>
        <taxon>Bacillota</taxon>
        <taxon>Bacilli</taxon>
        <taxon>Bacillales</taxon>
        <taxon>Bacillaceae</taxon>
        <taxon>Alteribacillus</taxon>
    </lineage>
</organism>
<dbReference type="Pfam" id="PF01663">
    <property type="entry name" value="Phosphodiest"/>
    <property type="match status" value="1"/>
</dbReference>
<dbReference type="EMBL" id="FNDU01000001">
    <property type="protein sequence ID" value="SDH49180.1"/>
    <property type="molecule type" value="Genomic_DNA"/>
</dbReference>
<keyword evidence="2" id="KW-1185">Reference proteome</keyword>
<dbReference type="OrthoDB" id="2381338at2"/>
<dbReference type="Proteomes" id="UP000199017">
    <property type="component" value="Unassembled WGS sequence"/>
</dbReference>
<dbReference type="InterPro" id="IPR017850">
    <property type="entry name" value="Alkaline_phosphatase_core_sf"/>
</dbReference>
<proteinExistence type="predicted"/>
<dbReference type="GO" id="GO:0016787">
    <property type="term" value="F:hydrolase activity"/>
    <property type="evidence" value="ECO:0007669"/>
    <property type="project" value="UniProtKB-ARBA"/>
</dbReference>
<protein>
    <submittedName>
        <fullName evidence="1">Type I phosphodiesterase / nucleotide pyrophosphatase</fullName>
    </submittedName>
</protein>